<feature type="compositionally biased region" description="Basic and acidic residues" evidence="1">
    <location>
        <begin position="13"/>
        <end position="25"/>
    </location>
</feature>
<reference evidence="2" key="1">
    <citation type="submission" date="2022-08" db="UniProtKB">
        <authorList>
            <consortium name="EnsemblMetazoa"/>
        </authorList>
    </citation>
    <scope>IDENTIFICATION</scope>
    <source>
        <strain evidence="2">05x7-T-G4-1.051#20</strain>
    </source>
</reference>
<accession>A0A8W8HU04</accession>
<feature type="compositionally biased region" description="Acidic residues" evidence="1">
    <location>
        <begin position="157"/>
        <end position="172"/>
    </location>
</feature>
<dbReference type="Proteomes" id="UP000005408">
    <property type="component" value="Unassembled WGS sequence"/>
</dbReference>
<feature type="compositionally biased region" description="Acidic residues" evidence="1">
    <location>
        <begin position="110"/>
        <end position="119"/>
    </location>
</feature>
<feature type="region of interest" description="Disordered" evidence="1">
    <location>
        <begin position="1"/>
        <end position="35"/>
    </location>
</feature>
<proteinExistence type="predicted"/>
<evidence type="ECO:0000313" key="3">
    <source>
        <dbReference type="Proteomes" id="UP000005408"/>
    </source>
</evidence>
<feature type="compositionally biased region" description="Low complexity" evidence="1">
    <location>
        <begin position="140"/>
        <end position="151"/>
    </location>
</feature>
<organism evidence="2 3">
    <name type="scientific">Magallana gigas</name>
    <name type="common">Pacific oyster</name>
    <name type="synonym">Crassostrea gigas</name>
    <dbReference type="NCBI Taxonomy" id="29159"/>
    <lineage>
        <taxon>Eukaryota</taxon>
        <taxon>Metazoa</taxon>
        <taxon>Spiralia</taxon>
        <taxon>Lophotrochozoa</taxon>
        <taxon>Mollusca</taxon>
        <taxon>Bivalvia</taxon>
        <taxon>Autobranchia</taxon>
        <taxon>Pteriomorphia</taxon>
        <taxon>Ostreida</taxon>
        <taxon>Ostreoidea</taxon>
        <taxon>Ostreidae</taxon>
        <taxon>Magallana</taxon>
    </lineage>
</organism>
<dbReference type="EnsemblMetazoa" id="G10946.1">
    <property type="protein sequence ID" value="G10946.1:cds"/>
    <property type="gene ID" value="G10946"/>
</dbReference>
<evidence type="ECO:0000313" key="2">
    <source>
        <dbReference type="EnsemblMetazoa" id="G10946.1:cds"/>
    </source>
</evidence>
<dbReference type="AlphaFoldDB" id="A0A8W8HU04"/>
<feature type="region of interest" description="Disordered" evidence="1">
    <location>
        <begin position="59"/>
        <end position="181"/>
    </location>
</feature>
<sequence>MPRTQGDEEQEHEEGNPHEAKDEKGATTGGLSEKDMTELYATLDKMKIKPDNFISWLTKQTEEEKKPKIPIPPKTPVDSDDDSIYLTGELYPVQNEDTSEDRSIPTLTGDDQESAECLEEGSREDAPNQNTEASDDPDTSSSSSSSNSSISRVLADTQDEIHEDDDTDEDDQNIPRRSTRVRQKPKWMENFVCSQLAYQPSNWKEKVLCFKEMTSELKEMDKEMSKEFLKMFIKKF</sequence>
<evidence type="ECO:0000256" key="1">
    <source>
        <dbReference type="SAM" id="MobiDB-lite"/>
    </source>
</evidence>
<name>A0A8W8HU04_MAGGI</name>
<protein>
    <submittedName>
        <fullName evidence="2">Uncharacterized protein</fullName>
    </submittedName>
</protein>
<keyword evidence="3" id="KW-1185">Reference proteome</keyword>